<name>A0A392M2I5_9FABA</name>
<protein>
    <submittedName>
        <fullName evidence="2">Uncharacterized protein</fullName>
    </submittedName>
</protein>
<dbReference type="EMBL" id="LXQA010002301">
    <property type="protein sequence ID" value="MCH81439.1"/>
    <property type="molecule type" value="Genomic_DNA"/>
</dbReference>
<sequence>MKGKLQQAQSNLVGKPTCLKMVEALKGGQGKGHKKKNKKGENQIAKGSSKIVEDSITSTQSENYRPAKVIGSVGIPETNNYSGLDILLSTEDHEGNQSSKEFDREALRQELEARKIIDIQQGLGINFRDEEKEEIQRGIQMEVRDQQEKAEWEQSNGYQ</sequence>
<keyword evidence="3" id="KW-1185">Reference proteome</keyword>
<accession>A0A392M2I5</accession>
<evidence type="ECO:0000313" key="2">
    <source>
        <dbReference type="EMBL" id="MCH81439.1"/>
    </source>
</evidence>
<proteinExistence type="predicted"/>
<feature type="region of interest" description="Disordered" evidence="1">
    <location>
        <begin position="25"/>
        <end position="64"/>
    </location>
</feature>
<comment type="caution">
    <text evidence="2">The sequence shown here is derived from an EMBL/GenBank/DDBJ whole genome shotgun (WGS) entry which is preliminary data.</text>
</comment>
<reference evidence="2 3" key="1">
    <citation type="journal article" date="2018" name="Front. Plant Sci.">
        <title>Red Clover (Trifolium pratense) and Zigzag Clover (T. medium) - A Picture of Genomic Similarities and Differences.</title>
        <authorList>
            <person name="Dluhosova J."/>
            <person name="Istvanek J."/>
            <person name="Nedelnik J."/>
            <person name="Repkova J."/>
        </authorList>
    </citation>
    <scope>NUCLEOTIDE SEQUENCE [LARGE SCALE GENOMIC DNA]</scope>
    <source>
        <strain evidence="3">cv. 10/8</strain>
        <tissue evidence="2">Leaf</tissue>
    </source>
</reference>
<evidence type="ECO:0000313" key="3">
    <source>
        <dbReference type="Proteomes" id="UP000265520"/>
    </source>
</evidence>
<dbReference type="AlphaFoldDB" id="A0A392M2I5"/>
<organism evidence="2 3">
    <name type="scientific">Trifolium medium</name>
    <dbReference type="NCBI Taxonomy" id="97028"/>
    <lineage>
        <taxon>Eukaryota</taxon>
        <taxon>Viridiplantae</taxon>
        <taxon>Streptophyta</taxon>
        <taxon>Embryophyta</taxon>
        <taxon>Tracheophyta</taxon>
        <taxon>Spermatophyta</taxon>
        <taxon>Magnoliopsida</taxon>
        <taxon>eudicotyledons</taxon>
        <taxon>Gunneridae</taxon>
        <taxon>Pentapetalae</taxon>
        <taxon>rosids</taxon>
        <taxon>fabids</taxon>
        <taxon>Fabales</taxon>
        <taxon>Fabaceae</taxon>
        <taxon>Papilionoideae</taxon>
        <taxon>50 kb inversion clade</taxon>
        <taxon>NPAAA clade</taxon>
        <taxon>Hologalegina</taxon>
        <taxon>IRL clade</taxon>
        <taxon>Trifolieae</taxon>
        <taxon>Trifolium</taxon>
    </lineage>
</organism>
<dbReference type="Proteomes" id="UP000265520">
    <property type="component" value="Unassembled WGS sequence"/>
</dbReference>
<evidence type="ECO:0000256" key="1">
    <source>
        <dbReference type="SAM" id="MobiDB-lite"/>
    </source>
</evidence>
<gene>
    <name evidence="2" type="ORF">A2U01_0002226</name>
</gene>